<accession>A0A7I4DZX9</accession>
<sequence length="201" mass="21834">MTQGLLKNRYWVLRHGRSVPNEAGLIVSHLSNGVLPNYGLAPSGFLQAEAAGALFLKELEMAGIPLDQFLEELRERYFGPPLELQSHEHYPEIWAIDAIDPLVGPDGGESVADVAIRVSEAIMQMESEVQGCGVLVVSHGDTLQILQTVTYAALATMSSAGDGTLASLFADAITRPVLSRHREYSLLTGELRRLAEPVKDI</sequence>
<reference evidence="1 2" key="1">
    <citation type="journal article" date="2008" name="Science">
        <title>The Physcomitrella genome reveals evolutionary insights into the conquest of land by plants.</title>
        <authorList>
            <person name="Rensing S."/>
            <person name="Lang D."/>
            <person name="Zimmer A."/>
            <person name="Terry A."/>
            <person name="Salamov A."/>
            <person name="Shapiro H."/>
            <person name="Nishiyama T."/>
            <person name="Perroud P.-F."/>
            <person name="Lindquist E."/>
            <person name="Kamisugi Y."/>
            <person name="Tanahashi T."/>
            <person name="Sakakibara K."/>
            <person name="Fujita T."/>
            <person name="Oishi K."/>
            <person name="Shin-I T."/>
            <person name="Kuroki Y."/>
            <person name="Toyoda A."/>
            <person name="Suzuki Y."/>
            <person name="Hashimoto A."/>
            <person name="Yamaguchi K."/>
            <person name="Sugano A."/>
            <person name="Kohara Y."/>
            <person name="Fujiyama A."/>
            <person name="Anterola A."/>
            <person name="Aoki S."/>
            <person name="Ashton N."/>
            <person name="Barbazuk W.B."/>
            <person name="Barker E."/>
            <person name="Bennetzen J."/>
            <person name="Bezanilla M."/>
            <person name="Blankenship R."/>
            <person name="Cho S.H."/>
            <person name="Dutcher S."/>
            <person name="Estelle M."/>
            <person name="Fawcett J.A."/>
            <person name="Gundlach H."/>
            <person name="Hanada K."/>
            <person name="Heyl A."/>
            <person name="Hicks K.A."/>
            <person name="Hugh J."/>
            <person name="Lohr M."/>
            <person name="Mayer K."/>
            <person name="Melkozernov A."/>
            <person name="Murata T."/>
            <person name="Nelson D."/>
            <person name="Pils B."/>
            <person name="Prigge M."/>
            <person name="Reiss B."/>
            <person name="Renner T."/>
            <person name="Rombauts S."/>
            <person name="Rushton P."/>
            <person name="Sanderfoot A."/>
            <person name="Schween G."/>
            <person name="Shiu S.-H."/>
            <person name="Stueber K."/>
            <person name="Theodoulou F.L."/>
            <person name="Tu H."/>
            <person name="Van de Peer Y."/>
            <person name="Verrier P.J."/>
            <person name="Waters E."/>
            <person name="Wood A."/>
            <person name="Yang L."/>
            <person name="Cove D."/>
            <person name="Cuming A."/>
            <person name="Hasebe M."/>
            <person name="Lucas S."/>
            <person name="Mishler D.B."/>
            <person name="Reski R."/>
            <person name="Grigoriev I."/>
            <person name="Quatrano R.S."/>
            <person name="Boore J.L."/>
        </authorList>
    </citation>
    <scope>NUCLEOTIDE SEQUENCE [LARGE SCALE GENOMIC DNA]</scope>
    <source>
        <strain evidence="1 2">cv. Gransden 2004</strain>
    </source>
</reference>
<gene>
    <name evidence="1" type="primary">LOC112283923</name>
</gene>
<dbReference type="SUPFAM" id="SSF53254">
    <property type="entry name" value="Phosphoglycerate mutase-like"/>
    <property type="match status" value="1"/>
</dbReference>
<evidence type="ECO:0000313" key="1">
    <source>
        <dbReference type="EnsemblPlants" id="Pp3c6_22700V3.4"/>
    </source>
</evidence>
<dbReference type="Pfam" id="PF00300">
    <property type="entry name" value="His_Phos_1"/>
    <property type="match status" value="1"/>
</dbReference>
<protein>
    <recommendedName>
        <fullName evidence="3">Histidine phosphatase family protein</fullName>
    </recommendedName>
</protein>
<proteinExistence type="predicted"/>
<reference evidence="1" key="3">
    <citation type="submission" date="2020-12" db="UniProtKB">
        <authorList>
            <consortium name="EnsemblPlants"/>
        </authorList>
    </citation>
    <scope>IDENTIFICATION</scope>
</reference>
<dbReference type="Gene3D" id="3.40.50.1240">
    <property type="entry name" value="Phosphoglycerate mutase-like"/>
    <property type="match status" value="1"/>
</dbReference>
<name>A0A7I4DZX9_PHYPA</name>
<evidence type="ECO:0008006" key="3">
    <source>
        <dbReference type="Google" id="ProtNLM"/>
    </source>
</evidence>
<dbReference type="InterPro" id="IPR029033">
    <property type="entry name" value="His_PPase_superfam"/>
</dbReference>
<dbReference type="Gramene" id="Pp3c6_22700V3.4">
    <property type="protein sequence ID" value="Pp3c6_22700V3.4"/>
    <property type="gene ID" value="Pp3c6_22700"/>
</dbReference>
<reference evidence="1 2" key="2">
    <citation type="journal article" date="2018" name="Plant J.">
        <title>The Physcomitrella patens chromosome-scale assembly reveals moss genome structure and evolution.</title>
        <authorList>
            <person name="Lang D."/>
            <person name="Ullrich K.K."/>
            <person name="Murat F."/>
            <person name="Fuchs J."/>
            <person name="Jenkins J."/>
            <person name="Haas F.B."/>
            <person name="Piednoel M."/>
            <person name="Gundlach H."/>
            <person name="Van Bel M."/>
            <person name="Meyberg R."/>
            <person name="Vives C."/>
            <person name="Morata J."/>
            <person name="Symeonidi A."/>
            <person name="Hiss M."/>
            <person name="Muchero W."/>
            <person name="Kamisugi Y."/>
            <person name="Saleh O."/>
            <person name="Blanc G."/>
            <person name="Decker E.L."/>
            <person name="van Gessel N."/>
            <person name="Grimwood J."/>
            <person name="Hayes R.D."/>
            <person name="Graham S.W."/>
            <person name="Gunter L.E."/>
            <person name="McDaniel S.F."/>
            <person name="Hoernstein S.N.W."/>
            <person name="Larsson A."/>
            <person name="Li F.W."/>
            <person name="Perroud P.F."/>
            <person name="Phillips J."/>
            <person name="Ranjan P."/>
            <person name="Rokshar D.S."/>
            <person name="Rothfels C.J."/>
            <person name="Schneider L."/>
            <person name="Shu S."/>
            <person name="Stevenson D.W."/>
            <person name="Thummler F."/>
            <person name="Tillich M."/>
            <person name="Villarreal Aguilar J.C."/>
            <person name="Widiez T."/>
            <person name="Wong G.K."/>
            <person name="Wymore A."/>
            <person name="Zhang Y."/>
            <person name="Zimmer A.D."/>
            <person name="Quatrano R.S."/>
            <person name="Mayer K.F.X."/>
            <person name="Goodstein D."/>
            <person name="Casacuberta J.M."/>
            <person name="Vandepoele K."/>
            <person name="Reski R."/>
            <person name="Cuming A.C."/>
            <person name="Tuskan G.A."/>
            <person name="Maumus F."/>
            <person name="Salse J."/>
            <person name="Schmutz J."/>
            <person name="Rensing S.A."/>
        </authorList>
    </citation>
    <scope>NUCLEOTIDE SEQUENCE [LARGE SCALE GENOMIC DNA]</scope>
    <source>
        <strain evidence="1 2">cv. Gransden 2004</strain>
    </source>
</reference>
<dbReference type="InterPro" id="IPR013078">
    <property type="entry name" value="His_Pase_superF_clade-1"/>
</dbReference>
<dbReference type="RefSeq" id="XP_024379094.1">
    <property type="nucleotide sequence ID" value="XM_024523326.2"/>
</dbReference>
<keyword evidence="2" id="KW-1185">Reference proteome</keyword>
<organism evidence="1 2">
    <name type="scientific">Physcomitrium patens</name>
    <name type="common">Spreading-leaved earth moss</name>
    <name type="synonym">Physcomitrella patens</name>
    <dbReference type="NCBI Taxonomy" id="3218"/>
    <lineage>
        <taxon>Eukaryota</taxon>
        <taxon>Viridiplantae</taxon>
        <taxon>Streptophyta</taxon>
        <taxon>Embryophyta</taxon>
        <taxon>Bryophyta</taxon>
        <taxon>Bryophytina</taxon>
        <taxon>Bryopsida</taxon>
        <taxon>Funariidae</taxon>
        <taxon>Funariales</taxon>
        <taxon>Funariaceae</taxon>
        <taxon>Physcomitrium</taxon>
    </lineage>
</organism>
<dbReference type="GeneID" id="112283923"/>
<dbReference type="PANTHER" id="PTHR47821:SF2">
    <property type="entry name" value="PHOSPHOGLYCERATE MUTASE FAMILY PROTEIN"/>
    <property type="match status" value="1"/>
</dbReference>
<dbReference type="AlphaFoldDB" id="A0A7I4DZX9"/>
<evidence type="ECO:0000313" key="2">
    <source>
        <dbReference type="Proteomes" id="UP000006727"/>
    </source>
</evidence>
<dbReference type="EnsemblPlants" id="Pp3c6_22700V3.4">
    <property type="protein sequence ID" value="Pp3c6_22700V3.4"/>
    <property type="gene ID" value="Pp3c6_22700"/>
</dbReference>
<dbReference type="Proteomes" id="UP000006727">
    <property type="component" value="Chromosome 6"/>
</dbReference>
<dbReference type="CDD" id="cd07067">
    <property type="entry name" value="HP_PGM_like"/>
    <property type="match status" value="1"/>
</dbReference>
<dbReference type="EMBL" id="ABEU02000006">
    <property type="status" value="NOT_ANNOTATED_CDS"/>
    <property type="molecule type" value="Genomic_DNA"/>
</dbReference>
<dbReference type="PANTHER" id="PTHR47821">
    <property type="entry name" value="PHOSPHOGLYCERATE MUTASE FAMILY PROTEIN"/>
    <property type="match status" value="1"/>
</dbReference>